<evidence type="ECO:0000313" key="10">
    <source>
        <dbReference type="EMBL" id="KAJ8399776.1"/>
    </source>
</evidence>
<feature type="region of interest" description="Disordered" evidence="8">
    <location>
        <begin position="121"/>
        <end position="140"/>
    </location>
</feature>
<feature type="region of interest" description="Disordered" evidence="8">
    <location>
        <begin position="148"/>
        <end position="189"/>
    </location>
</feature>
<keyword evidence="7" id="KW-0175">Coiled coil</keyword>
<feature type="coiled-coil region" evidence="7">
    <location>
        <begin position="199"/>
        <end position="226"/>
    </location>
</feature>
<comment type="caution">
    <text evidence="10">The sequence shown here is derived from an EMBL/GenBank/DDBJ whole genome shotgun (WGS) entry which is preliminary data.</text>
</comment>
<feature type="domain" description="ERCC4" evidence="9">
    <location>
        <begin position="245"/>
        <end position="513"/>
    </location>
</feature>
<dbReference type="GO" id="GO:0000712">
    <property type="term" value="P:resolution of meiotic recombination intermediates"/>
    <property type="evidence" value="ECO:0007669"/>
    <property type="project" value="TreeGrafter"/>
</dbReference>
<dbReference type="EMBL" id="JAINUG010000081">
    <property type="protein sequence ID" value="KAJ8399776.1"/>
    <property type="molecule type" value="Genomic_DNA"/>
</dbReference>
<dbReference type="FunFam" id="3.40.1620.30:FF:000001">
    <property type="entry name" value="Essential meiotic structure-specific endonuclease 1"/>
    <property type="match status" value="1"/>
</dbReference>
<dbReference type="GO" id="GO:0006302">
    <property type="term" value="P:double-strand break repair"/>
    <property type="evidence" value="ECO:0007669"/>
    <property type="project" value="TreeGrafter"/>
</dbReference>
<evidence type="ECO:0000256" key="7">
    <source>
        <dbReference type="SAM" id="Coils"/>
    </source>
</evidence>
<proteinExistence type="inferred from homology"/>
<feature type="region of interest" description="Disordered" evidence="8">
    <location>
        <begin position="1"/>
        <end position="27"/>
    </location>
</feature>
<evidence type="ECO:0000256" key="1">
    <source>
        <dbReference type="ARBA" id="ARBA00004123"/>
    </source>
</evidence>
<evidence type="ECO:0000256" key="2">
    <source>
        <dbReference type="ARBA" id="ARBA00005313"/>
    </source>
</evidence>
<dbReference type="Gene3D" id="1.10.150.670">
    <property type="entry name" value="Crossover junction endonuclease EME1, DNA-binding domain"/>
    <property type="match status" value="1"/>
</dbReference>
<dbReference type="SMART" id="SM00891">
    <property type="entry name" value="ERCC4"/>
    <property type="match status" value="1"/>
</dbReference>
<evidence type="ECO:0000256" key="5">
    <source>
        <dbReference type="ARBA" id="ARBA00023204"/>
    </source>
</evidence>
<dbReference type="GO" id="GO:0031297">
    <property type="term" value="P:replication fork processing"/>
    <property type="evidence" value="ECO:0007669"/>
    <property type="project" value="TreeGrafter"/>
</dbReference>
<organism evidence="10 11">
    <name type="scientific">Aldrovandia affinis</name>
    <dbReference type="NCBI Taxonomy" id="143900"/>
    <lineage>
        <taxon>Eukaryota</taxon>
        <taxon>Metazoa</taxon>
        <taxon>Chordata</taxon>
        <taxon>Craniata</taxon>
        <taxon>Vertebrata</taxon>
        <taxon>Euteleostomi</taxon>
        <taxon>Actinopterygii</taxon>
        <taxon>Neopterygii</taxon>
        <taxon>Teleostei</taxon>
        <taxon>Notacanthiformes</taxon>
        <taxon>Halosauridae</taxon>
        <taxon>Aldrovandia</taxon>
    </lineage>
</organism>
<dbReference type="FunFam" id="1.10.150.670:FF:000002">
    <property type="entry name" value="Crossover junction endonuclease EME1"/>
    <property type="match status" value="1"/>
</dbReference>
<feature type="region of interest" description="Disordered" evidence="8">
    <location>
        <begin position="39"/>
        <end position="65"/>
    </location>
</feature>
<evidence type="ECO:0000256" key="4">
    <source>
        <dbReference type="ARBA" id="ARBA00023172"/>
    </source>
</evidence>
<comment type="subcellular location">
    <subcellularLocation>
        <location evidence="1">Nucleus</location>
    </subcellularLocation>
</comment>
<dbReference type="GO" id="GO:0048476">
    <property type="term" value="C:Holliday junction resolvase complex"/>
    <property type="evidence" value="ECO:0007669"/>
    <property type="project" value="InterPro"/>
</dbReference>
<dbReference type="PANTHER" id="PTHR21077:SF7">
    <property type="entry name" value="CROSSOVER JUNCTION ENDONUCLEASE EME1"/>
    <property type="match status" value="1"/>
</dbReference>
<feature type="region of interest" description="Disordered" evidence="8">
    <location>
        <begin position="371"/>
        <end position="397"/>
    </location>
</feature>
<keyword evidence="4" id="KW-0233">DNA recombination</keyword>
<dbReference type="Gene3D" id="4.10.800.30">
    <property type="entry name" value="ERCC4, Mus81-Eme1 complex, nuclease domain, subdomain 2"/>
    <property type="match status" value="1"/>
</dbReference>
<dbReference type="InterPro" id="IPR006166">
    <property type="entry name" value="ERCC4_domain"/>
</dbReference>
<evidence type="ECO:0000256" key="6">
    <source>
        <dbReference type="ARBA" id="ARBA00023242"/>
    </source>
</evidence>
<dbReference type="GO" id="GO:0031573">
    <property type="term" value="P:mitotic intra-S DNA damage checkpoint signaling"/>
    <property type="evidence" value="ECO:0007669"/>
    <property type="project" value="TreeGrafter"/>
</dbReference>
<comment type="similarity">
    <text evidence="2">Belongs to the EME1/MMS4 family.</text>
</comment>
<keyword evidence="6" id="KW-0539">Nucleus</keyword>
<dbReference type="InterPro" id="IPR033310">
    <property type="entry name" value="Mms4/EME1/EME2"/>
</dbReference>
<reference evidence="10" key="1">
    <citation type="journal article" date="2023" name="Science">
        <title>Genome structures resolve the early diversification of teleost fishes.</title>
        <authorList>
            <person name="Parey E."/>
            <person name="Louis A."/>
            <person name="Montfort J."/>
            <person name="Bouchez O."/>
            <person name="Roques C."/>
            <person name="Iampietro C."/>
            <person name="Lluch J."/>
            <person name="Castinel A."/>
            <person name="Donnadieu C."/>
            <person name="Desvignes T."/>
            <person name="Floi Bucao C."/>
            <person name="Jouanno E."/>
            <person name="Wen M."/>
            <person name="Mejri S."/>
            <person name="Dirks R."/>
            <person name="Jansen H."/>
            <person name="Henkel C."/>
            <person name="Chen W.J."/>
            <person name="Zahm M."/>
            <person name="Cabau C."/>
            <person name="Klopp C."/>
            <person name="Thompson A.W."/>
            <person name="Robinson-Rechavi M."/>
            <person name="Braasch I."/>
            <person name="Lecointre G."/>
            <person name="Bobe J."/>
            <person name="Postlethwait J.H."/>
            <person name="Berthelot C."/>
            <person name="Roest Crollius H."/>
            <person name="Guiguen Y."/>
        </authorList>
    </citation>
    <scope>NUCLEOTIDE SEQUENCE</scope>
    <source>
        <strain evidence="10">NC1722</strain>
    </source>
</reference>
<dbReference type="InterPro" id="IPR043086">
    <property type="entry name" value="EME1_nucdom_sub1"/>
</dbReference>
<dbReference type="Pfam" id="PF02732">
    <property type="entry name" value="ERCC4"/>
    <property type="match status" value="1"/>
</dbReference>
<dbReference type="AlphaFoldDB" id="A0AAD7WJX9"/>
<sequence length="569" mass="62266">MGGSRLDAQSSDDDHSDTDLPVYDFLQPTRSRPAELVVLDSSDSETLAPLSPVSNPEPSSVGPVREGKVFTVSSDSEEEEVYVPLALRLKQRMGGPATSTAAMFPVRPQHTSASCTDISVHLSHPKSSSNPAPAAHPNTPLLFGLEADEEKSEGPKAPVIDWRPAESCPWTEGGASPPRKKAAKRGPAEIEAAREEALRKRGARERQQVDKEARRLELERQKMEKKAHADAVKALRPEECIKHMVVSVDPALLQLDGGGALLTSLQALGCSCAIESQVLPCSITWARRTPATQTGDARCIPESHTVIHVPVENLIAMVHSYSQVQRGNGIDCGPTPTAWTRRLLARSSGQTPSLAVIDLEKYFRSQKSQVQKKHRKAVLGEEQGAGKRRKRKEAGEQLPEVSRVEVEEALADLQLHTGVQVHFLPSWKEFSDYIAMSTKAVAEAPFKRERDSTGFGFCLESEWAGGFKADRGGKGLLQVWKRQIQQLNRVSPDIASAILAAYPSPQLLAQAYRLCRTEREKISLLSDVLIRRGEGVTSTTRRVGPELSKRLFLLMTSLDPQQVIDSTGA</sequence>
<evidence type="ECO:0000259" key="9">
    <source>
        <dbReference type="SMART" id="SM00891"/>
    </source>
</evidence>
<evidence type="ECO:0000313" key="11">
    <source>
        <dbReference type="Proteomes" id="UP001221898"/>
    </source>
</evidence>
<gene>
    <name evidence="10" type="ORF">AAFF_G00408810</name>
</gene>
<evidence type="ECO:0000256" key="8">
    <source>
        <dbReference type="SAM" id="MobiDB-lite"/>
    </source>
</evidence>
<dbReference type="Pfam" id="PF21292">
    <property type="entry name" value="EME1-MUS81_C"/>
    <property type="match status" value="1"/>
</dbReference>
<evidence type="ECO:0000256" key="3">
    <source>
        <dbReference type="ARBA" id="ARBA00022763"/>
    </source>
</evidence>
<keyword evidence="5" id="KW-0234">DNA repair</keyword>
<accession>A0AAD7WJX9</accession>
<dbReference type="GO" id="GO:0005634">
    <property type="term" value="C:nucleus"/>
    <property type="evidence" value="ECO:0007669"/>
    <property type="project" value="UniProtKB-SubCell"/>
</dbReference>
<keyword evidence="3" id="KW-0227">DNA damage</keyword>
<keyword evidence="11" id="KW-1185">Reference proteome</keyword>
<dbReference type="InterPro" id="IPR042530">
    <property type="entry name" value="EME1/EME2_C"/>
</dbReference>
<dbReference type="GO" id="GO:0003677">
    <property type="term" value="F:DNA binding"/>
    <property type="evidence" value="ECO:0007669"/>
    <property type="project" value="InterPro"/>
</dbReference>
<dbReference type="Proteomes" id="UP001221898">
    <property type="component" value="Unassembled WGS sequence"/>
</dbReference>
<protein>
    <recommendedName>
        <fullName evidence="9">ERCC4 domain-containing protein</fullName>
    </recommendedName>
</protein>
<dbReference type="Gene3D" id="3.40.1620.30">
    <property type="entry name" value="ERCC4, Mus81-Eme1 complex, nuclease domain, subdomain 1"/>
    <property type="match status" value="1"/>
</dbReference>
<dbReference type="InterPro" id="IPR043087">
    <property type="entry name" value="Eme1_nucdom_sub2"/>
</dbReference>
<name>A0AAD7WJX9_9TELE</name>
<dbReference type="PANTHER" id="PTHR21077">
    <property type="entry name" value="EME1 PROTEIN"/>
    <property type="match status" value="1"/>
</dbReference>
<dbReference type="GO" id="GO:0008821">
    <property type="term" value="F:crossover junction DNA endonuclease activity"/>
    <property type="evidence" value="ECO:0007669"/>
    <property type="project" value="TreeGrafter"/>
</dbReference>